<protein>
    <recommendedName>
        <fullName evidence="4">Copper transport protein</fullName>
    </recommendedName>
</protein>
<keyword evidence="4" id="KW-0186">Copper</keyword>
<keyword evidence="7" id="KW-1185">Reference proteome</keyword>
<dbReference type="GO" id="GO:0016020">
    <property type="term" value="C:membrane"/>
    <property type="evidence" value="ECO:0007669"/>
    <property type="project" value="UniProtKB-SubCell"/>
</dbReference>
<dbReference type="PANTHER" id="PTHR12483">
    <property type="entry name" value="SOLUTE CARRIER FAMILY 31 COPPER TRANSPORTERS"/>
    <property type="match status" value="1"/>
</dbReference>
<organism evidence="6 7">
    <name type="scientific">Jaminaea rosea</name>
    <dbReference type="NCBI Taxonomy" id="1569628"/>
    <lineage>
        <taxon>Eukaryota</taxon>
        <taxon>Fungi</taxon>
        <taxon>Dikarya</taxon>
        <taxon>Basidiomycota</taxon>
        <taxon>Ustilaginomycotina</taxon>
        <taxon>Exobasidiomycetes</taxon>
        <taxon>Microstromatales</taxon>
        <taxon>Microstromatales incertae sedis</taxon>
        <taxon>Jaminaea</taxon>
    </lineage>
</organism>
<keyword evidence="4" id="KW-0187">Copper transport</keyword>
<feature type="region of interest" description="Disordered" evidence="5">
    <location>
        <begin position="81"/>
        <end position="121"/>
    </location>
</feature>
<name>A0A316UVU3_9BASI</name>
<feature type="transmembrane region" description="Helical" evidence="4">
    <location>
        <begin position="156"/>
        <end position="173"/>
    </location>
</feature>
<keyword evidence="4" id="KW-0813">Transport</keyword>
<dbReference type="GeneID" id="37026117"/>
<keyword evidence="1 4" id="KW-0812">Transmembrane</keyword>
<feature type="transmembrane region" description="Helical" evidence="4">
    <location>
        <begin position="130"/>
        <end position="150"/>
    </location>
</feature>
<keyword evidence="2 4" id="KW-1133">Transmembrane helix</keyword>
<accession>A0A316UVU3</accession>
<dbReference type="STRING" id="1569628.A0A316UVU3"/>
<evidence type="ECO:0000256" key="1">
    <source>
        <dbReference type="ARBA" id="ARBA00022692"/>
    </source>
</evidence>
<feature type="compositionally biased region" description="Low complexity" evidence="5">
    <location>
        <begin position="94"/>
        <end position="106"/>
    </location>
</feature>
<keyword evidence="3 4" id="KW-0472">Membrane</keyword>
<dbReference type="Proteomes" id="UP000245884">
    <property type="component" value="Unassembled WGS sequence"/>
</dbReference>
<evidence type="ECO:0000256" key="4">
    <source>
        <dbReference type="RuleBase" id="RU367022"/>
    </source>
</evidence>
<sequence length="215" mass="23501">MDHGGMNHGGMDHGDGASMCKMSMVWNTDPTDLCLVFPWWRITSSSSSLYSSLFIVVLLGVGYEWLRLQLRRLDRRLMASGGAARRRRKRRGTAEGAATSSGRRSSPPTPGRLQQHRRVASVNSTQKGLLLIRSVGYATSVGLSFLMMLLAMTYNSYVIGAVLIGAGIGHYLFQRPSAEKVGVDEDEQDAPGVWGEYVSDEDGEDVVDSKGMACH</sequence>
<dbReference type="EMBL" id="KZ819663">
    <property type="protein sequence ID" value="PWN29399.1"/>
    <property type="molecule type" value="Genomic_DNA"/>
</dbReference>
<proteinExistence type="inferred from homology"/>
<evidence type="ECO:0000256" key="2">
    <source>
        <dbReference type="ARBA" id="ARBA00022989"/>
    </source>
</evidence>
<comment type="subcellular location">
    <subcellularLocation>
        <location evidence="4">Membrane</location>
        <topology evidence="4">Multi-pass membrane protein</topology>
    </subcellularLocation>
</comment>
<feature type="transmembrane region" description="Helical" evidence="4">
    <location>
        <begin position="48"/>
        <end position="66"/>
    </location>
</feature>
<comment type="similarity">
    <text evidence="4">Belongs to the copper transporter (Ctr) (TC 1.A.56) family. SLC31A subfamily.</text>
</comment>
<gene>
    <name evidence="6" type="ORF">BDZ90DRAFT_216913</name>
</gene>
<dbReference type="RefSeq" id="XP_025364011.1">
    <property type="nucleotide sequence ID" value="XM_025504294.1"/>
</dbReference>
<evidence type="ECO:0000313" key="6">
    <source>
        <dbReference type="EMBL" id="PWN29399.1"/>
    </source>
</evidence>
<dbReference type="InterPro" id="IPR007274">
    <property type="entry name" value="Cop_transporter"/>
</dbReference>
<evidence type="ECO:0000313" key="7">
    <source>
        <dbReference type="Proteomes" id="UP000245884"/>
    </source>
</evidence>
<dbReference type="Pfam" id="PF04145">
    <property type="entry name" value="Ctr"/>
    <property type="match status" value="1"/>
</dbReference>
<dbReference type="OrthoDB" id="161814at2759"/>
<dbReference type="PANTHER" id="PTHR12483:SF115">
    <property type="entry name" value="COPPER TRANSPORT PROTEIN"/>
    <property type="match status" value="1"/>
</dbReference>
<keyword evidence="4" id="KW-0406">Ion transport</keyword>
<dbReference type="GO" id="GO:0005375">
    <property type="term" value="F:copper ion transmembrane transporter activity"/>
    <property type="evidence" value="ECO:0007669"/>
    <property type="project" value="UniProtKB-UniRule"/>
</dbReference>
<dbReference type="AlphaFoldDB" id="A0A316UVU3"/>
<reference evidence="6 7" key="1">
    <citation type="journal article" date="2018" name="Mol. Biol. Evol.">
        <title>Broad Genomic Sampling Reveals a Smut Pathogenic Ancestry of the Fungal Clade Ustilaginomycotina.</title>
        <authorList>
            <person name="Kijpornyongpan T."/>
            <person name="Mondo S.J."/>
            <person name="Barry K."/>
            <person name="Sandor L."/>
            <person name="Lee J."/>
            <person name="Lipzen A."/>
            <person name="Pangilinan J."/>
            <person name="LaButti K."/>
            <person name="Hainaut M."/>
            <person name="Henrissat B."/>
            <person name="Grigoriev I.V."/>
            <person name="Spatafora J.W."/>
            <person name="Aime M.C."/>
        </authorList>
    </citation>
    <scope>NUCLEOTIDE SEQUENCE [LARGE SCALE GENOMIC DNA]</scope>
    <source>
        <strain evidence="6 7">MCA 5214</strain>
    </source>
</reference>
<evidence type="ECO:0000256" key="3">
    <source>
        <dbReference type="ARBA" id="ARBA00023136"/>
    </source>
</evidence>
<evidence type="ECO:0000256" key="5">
    <source>
        <dbReference type="SAM" id="MobiDB-lite"/>
    </source>
</evidence>